<reference evidence="16" key="1">
    <citation type="journal article" date="2022" name="G3 (Bethesda)">
        <title>High quality genome of the basidiomycete yeast Dioszegia hungarica PDD-24b-2 isolated from cloud water.</title>
        <authorList>
            <person name="Jarrige D."/>
            <person name="Haridas S."/>
            <person name="Bleykasten-Grosshans C."/>
            <person name="Joly M."/>
            <person name="Nadalig T."/>
            <person name="Sancelme M."/>
            <person name="Vuilleumier S."/>
            <person name="Grigoriev I.V."/>
            <person name="Amato P."/>
            <person name="Bringel F."/>
        </authorList>
    </citation>
    <scope>NUCLEOTIDE SEQUENCE</scope>
    <source>
        <strain evidence="16">PDD-24b-2</strain>
    </source>
</reference>
<dbReference type="InterPro" id="IPR023170">
    <property type="entry name" value="HhH_base_excis_C"/>
</dbReference>
<name>A0AA38HGG6_9TREE</name>
<dbReference type="GO" id="GO:0006298">
    <property type="term" value="P:mismatch repair"/>
    <property type="evidence" value="ECO:0007669"/>
    <property type="project" value="TreeGrafter"/>
</dbReference>
<dbReference type="GO" id="GO:0035485">
    <property type="term" value="F:adenine/guanine mispair binding"/>
    <property type="evidence" value="ECO:0007669"/>
    <property type="project" value="TreeGrafter"/>
</dbReference>
<dbReference type="Gene3D" id="1.10.340.30">
    <property type="entry name" value="Hypothetical protein, domain 2"/>
    <property type="match status" value="1"/>
</dbReference>
<evidence type="ECO:0000256" key="8">
    <source>
        <dbReference type="ARBA" id="ARBA00022763"/>
    </source>
</evidence>
<protein>
    <recommendedName>
        <fullName evidence="5">Adenine DNA glycosylase</fullName>
        <ecNumber evidence="4">3.2.2.31</ecNumber>
    </recommendedName>
</protein>
<feature type="compositionally biased region" description="Basic and acidic residues" evidence="14">
    <location>
        <begin position="47"/>
        <end position="60"/>
    </location>
</feature>
<dbReference type="InterPro" id="IPR003265">
    <property type="entry name" value="HhH-GPD_domain"/>
</dbReference>
<dbReference type="SUPFAM" id="SSF55811">
    <property type="entry name" value="Nudix"/>
    <property type="match status" value="1"/>
</dbReference>
<comment type="catalytic activity">
    <reaction evidence="1">
        <text>Hydrolyzes free adenine bases from 7,8-dihydro-8-oxoguanine:adenine mismatched double-stranded DNA, leaving an apurinic site.</text>
        <dbReference type="EC" id="3.2.2.31"/>
    </reaction>
</comment>
<dbReference type="Pfam" id="PF14815">
    <property type="entry name" value="NUDIX_4"/>
    <property type="match status" value="1"/>
</dbReference>
<organism evidence="16 17">
    <name type="scientific">Dioszegia hungarica</name>
    <dbReference type="NCBI Taxonomy" id="4972"/>
    <lineage>
        <taxon>Eukaryota</taxon>
        <taxon>Fungi</taxon>
        <taxon>Dikarya</taxon>
        <taxon>Basidiomycota</taxon>
        <taxon>Agaricomycotina</taxon>
        <taxon>Tremellomycetes</taxon>
        <taxon>Tremellales</taxon>
        <taxon>Bulleribasidiaceae</taxon>
        <taxon>Dioszegia</taxon>
    </lineage>
</organism>
<dbReference type="RefSeq" id="XP_052949458.1">
    <property type="nucleotide sequence ID" value="XM_053090888.1"/>
</dbReference>
<comment type="similarity">
    <text evidence="3">Belongs to the Nth/MutY family.</text>
</comment>
<dbReference type="GO" id="GO:0051539">
    <property type="term" value="F:4 iron, 4 sulfur cluster binding"/>
    <property type="evidence" value="ECO:0007669"/>
    <property type="project" value="UniProtKB-KW"/>
</dbReference>
<feature type="domain" description="HhH-GPD" evidence="15">
    <location>
        <begin position="136"/>
        <end position="298"/>
    </location>
</feature>
<evidence type="ECO:0000256" key="6">
    <source>
        <dbReference type="ARBA" id="ARBA00022485"/>
    </source>
</evidence>
<dbReference type="Gene3D" id="3.90.79.10">
    <property type="entry name" value="Nucleoside Triphosphate Pyrophosphohydrolase"/>
    <property type="match status" value="1"/>
</dbReference>
<dbReference type="EMBL" id="JAKWFO010000001">
    <property type="protein sequence ID" value="KAI9639681.1"/>
    <property type="molecule type" value="Genomic_DNA"/>
</dbReference>
<dbReference type="Gene3D" id="1.10.1670.10">
    <property type="entry name" value="Helix-hairpin-Helix base-excision DNA repair enzymes (C-terminal)"/>
    <property type="match status" value="1"/>
</dbReference>
<dbReference type="CDD" id="cd00056">
    <property type="entry name" value="ENDO3c"/>
    <property type="match status" value="1"/>
</dbReference>
<dbReference type="GO" id="GO:0000701">
    <property type="term" value="F:purine-specific mismatch base pair DNA N-glycosylase activity"/>
    <property type="evidence" value="ECO:0007669"/>
    <property type="project" value="UniProtKB-EC"/>
</dbReference>
<feature type="compositionally biased region" description="Basic residues" evidence="14">
    <location>
        <begin position="527"/>
        <end position="537"/>
    </location>
</feature>
<keyword evidence="11" id="KW-0411">Iron-sulfur</keyword>
<dbReference type="InterPro" id="IPR015797">
    <property type="entry name" value="NUDIX_hydrolase-like_dom_sf"/>
</dbReference>
<sequence length="564" mass="61241">MGRASSPGSVYTVSDSESEPYAPEGSSSPRKAGGKRVVKARSTIQTKGKDKAKAGVKRKADESDIEDVPIGLAVARPHSKEYHAVGAVAGLQEELLSWFEGVREKRGMPWRKRYDPSLTMEEKGQRAYEIWVSEIMLQQTQVATVIAYWQRWIEKWPTIAELAKADVEEVNAMWRGLGYYRRARSLLAGAKTVMGDKKYQGRLPDSPSQMEKEIDGVGRYTAGAICSMAYGVRTPIIDGNIHRLFTRLLAIHASQVAPQTIKALWTAAVELIETLPNDPARQGIAGDWNQALMELGSQVCKPVGPDCASCPLQTGCKAYAELKSPAPVPTSGSAICTLCESIPDIKADGRIPAVTVFPMRKEKKASREEEEVVCVTEVRRGEETHWVFVKRPEKGLLAGLFEPPTISVEADASIERQKTLAISNLDSTFAQSAADLQKAGYSLFHSAISSIPHIFSHINMTYHVQHLVLSHPDAVPLPTLVGASAVWLDAAGVESANIGTGVKKVWAEIYGSWGSFDAGAAKEKGKGKGKGVKRKSVVKGDAEAEAGGKKVKKIMMPMMPSKSS</sequence>
<dbReference type="Proteomes" id="UP001164286">
    <property type="component" value="Unassembled WGS sequence"/>
</dbReference>
<evidence type="ECO:0000256" key="4">
    <source>
        <dbReference type="ARBA" id="ARBA00012045"/>
    </source>
</evidence>
<evidence type="ECO:0000256" key="10">
    <source>
        <dbReference type="ARBA" id="ARBA00023004"/>
    </source>
</evidence>
<feature type="region of interest" description="Disordered" evidence="14">
    <location>
        <begin position="1"/>
        <end position="60"/>
    </location>
</feature>
<evidence type="ECO:0000256" key="12">
    <source>
        <dbReference type="ARBA" id="ARBA00023204"/>
    </source>
</evidence>
<evidence type="ECO:0000256" key="13">
    <source>
        <dbReference type="ARBA" id="ARBA00023295"/>
    </source>
</evidence>
<dbReference type="SMART" id="SM00478">
    <property type="entry name" value="ENDO3c"/>
    <property type="match status" value="1"/>
</dbReference>
<keyword evidence="8" id="KW-0227">DNA damage</keyword>
<gene>
    <name evidence="16" type="ORF">MKK02DRAFT_40002</name>
</gene>
<dbReference type="EC" id="3.2.2.31" evidence="4"/>
<comment type="caution">
    <text evidence="16">The sequence shown here is derived from an EMBL/GenBank/DDBJ whole genome shotgun (WGS) entry which is preliminary data.</text>
</comment>
<keyword evidence="12" id="KW-0234">DNA repair</keyword>
<dbReference type="FunFam" id="1.10.340.30:FF:000002">
    <property type="entry name" value="Adenine DNA glycosylase"/>
    <property type="match status" value="1"/>
</dbReference>
<evidence type="ECO:0000259" key="15">
    <source>
        <dbReference type="SMART" id="SM00478"/>
    </source>
</evidence>
<dbReference type="GeneID" id="77730093"/>
<evidence type="ECO:0000256" key="9">
    <source>
        <dbReference type="ARBA" id="ARBA00022801"/>
    </source>
</evidence>
<evidence type="ECO:0000313" key="17">
    <source>
        <dbReference type="Proteomes" id="UP001164286"/>
    </source>
</evidence>
<dbReference type="GO" id="GO:0032357">
    <property type="term" value="F:oxidized purine DNA binding"/>
    <property type="evidence" value="ECO:0007669"/>
    <property type="project" value="TreeGrafter"/>
</dbReference>
<proteinExistence type="inferred from homology"/>
<dbReference type="SUPFAM" id="SSF48150">
    <property type="entry name" value="DNA-glycosylase"/>
    <property type="match status" value="1"/>
</dbReference>
<evidence type="ECO:0000256" key="5">
    <source>
        <dbReference type="ARBA" id="ARBA00022023"/>
    </source>
</evidence>
<keyword evidence="17" id="KW-1185">Reference proteome</keyword>
<dbReference type="InterPro" id="IPR011257">
    <property type="entry name" value="DNA_glycosylase"/>
</dbReference>
<evidence type="ECO:0000256" key="1">
    <source>
        <dbReference type="ARBA" id="ARBA00000843"/>
    </source>
</evidence>
<evidence type="ECO:0000256" key="3">
    <source>
        <dbReference type="ARBA" id="ARBA00008343"/>
    </source>
</evidence>
<dbReference type="AlphaFoldDB" id="A0AA38HGG6"/>
<evidence type="ECO:0000256" key="2">
    <source>
        <dbReference type="ARBA" id="ARBA00001966"/>
    </source>
</evidence>
<dbReference type="GO" id="GO:0046872">
    <property type="term" value="F:metal ion binding"/>
    <property type="evidence" value="ECO:0007669"/>
    <property type="project" value="UniProtKB-KW"/>
</dbReference>
<dbReference type="InterPro" id="IPR044298">
    <property type="entry name" value="MIG/MutY"/>
</dbReference>
<evidence type="ECO:0000256" key="14">
    <source>
        <dbReference type="SAM" id="MobiDB-lite"/>
    </source>
</evidence>
<keyword evidence="13" id="KW-0326">Glycosidase</keyword>
<keyword evidence="10" id="KW-0408">Iron</keyword>
<dbReference type="GO" id="GO:0034039">
    <property type="term" value="F:8-oxo-7,8-dihydroguanine DNA N-glycosylase activity"/>
    <property type="evidence" value="ECO:0007669"/>
    <property type="project" value="TreeGrafter"/>
</dbReference>
<comment type="cofactor">
    <cofactor evidence="2">
        <name>[4Fe-4S] cluster</name>
        <dbReference type="ChEBI" id="CHEBI:49883"/>
    </cofactor>
</comment>
<dbReference type="GO" id="GO:0005634">
    <property type="term" value="C:nucleus"/>
    <property type="evidence" value="ECO:0007669"/>
    <property type="project" value="TreeGrafter"/>
</dbReference>
<feature type="region of interest" description="Disordered" evidence="14">
    <location>
        <begin position="523"/>
        <end position="544"/>
    </location>
</feature>
<dbReference type="GO" id="GO:0006285">
    <property type="term" value="P:base-excision repair, AP site formation"/>
    <property type="evidence" value="ECO:0007669"/>
    <property type="project" value="UniProtKB-ARBA"/>
</dbReference>
<dbReference type="PANTHER" id="PTHR42944:SF1">
    <property type="entry name" value="ADENINE DNA GLYCOSYLASE"/>
    <property type="match status" value="1"/>
</dbReference>
<keyword evidence="9" id="KW-0378">Hydrolase</keyword>
<evidence type="ECO:0000313" key="16">
    <source>
        <dbReference type="EMBL" id="KAI9639681.1"/>
    </source>
</evidence>
<accession>A0AA38HGG6</accession>
<evidence type="ECO:0000256" key="11">
    <source>
        <dbReference type="ARBA" id="ARBA00023014"/>
    </source>
</evidence>
<dbReference type="InterPro" id="IPR029119">
    <property type="entry name" value="MutY_C"/>
</dbReference>
<keyword evidence="7" id="KW-0479">Metal-binding</keyword>
<evidence type="ECO:0000256" key="7">
    <source>
        <dbReference type="ARBA" id="ARBA00022723"/>
    </source>
</evidence>
<keyword evidence="6" id="KW-0004">4Fe-4S</keyword>
<dbReference type="Pfam" id="PF00730">
    <property type="entry name" value="HhH-GPD"/>
    <property type="match status" value="1"/>
</dbReference>
<feature type="compositionally biased region" description="Polar residues" evidence="14">
    <location>
        <begin position="1"/>
        <end position="15"/>
    </location>
</feature>
<dbReference type="PANTHER" id="PTHR42944">
    <property type="entry name" value="ADENINE DNA GLYCOSYLASE"/>
    <property type="match status" value="1"/>
</dbReference>